<proteinExistence type="predicted"/>
<evidence type="ECO:0000313" key="4">
    <source>
        <dbReference type="Proteomes" id="UP000322234"/>
    </source>
</evidence>
<organism evidence="3 4">
    <name type="scientific">Bos mutus</name>
    <name type="common">wild yak</name>
    <dbReference type="NCBI Taxonomy" id="72004"/>
    <lineage>
        <taxon>Eukaryota</taxon>
        <taxon>Metazoa</taxon>
        <taxon>Chordata</taxon>
        <taxon>Craniata</taxon>
        <taxon>Vertebrata</taxon>
        <taxon>Euteleostomi</taxon>
        <taxon>Mammalia</taxon>
        <taxon>Eutheria</taxon>
        <taxon>Laurasiatheria</taxon>
        <taxon>Artiodactyla</taxon>
        <taxon>Ruminantia</taxon>
        <taxon>Pecora</taxon>
        <taxon>Bovidae</taxon>
        <taxon>Bovinae</taxon>
        <taxon>Bos</taxon>
    </lineage>
</organism>
<feature type="region of interest" description="Disordered" evidence="2">
    <location>
        <begin position="1"/>
        <end position="50"/>
    </location>
</feature>
<protein>
    <recommendedName>
        <fullName evidence="5">Coiled-coil domain-containing protein 150</fullName>
    </recommendedName>
</protein>
<reference evidence="3" key="1">
    <citation type="submission" date="2019-10" db="EMBL/GenBank/DDBJ databases">
        <title>The sequence and de novo assembly of the wild yak genome.</title>
        <authorList>
            <person name="Liu Y."/>
        </authorList>
    </citation>
    <scope>NUCLEOTIDE SEQUENCE [LARGE SCALE GENOMIC DNA]</scope>
    <source>
        <strain evidence="3">WY2019</strain>
    </source>
</reference>
<comment type="caution">
    <text evidence="3">The sequence shown here is derived from an EMBL/GenBank/DDBJ whole genome shotgun (WGS) entry which is preliminary data.</text>
</comment>
<dbReference type="PANTHER" id="PTHR35352">
    <property type="entry name" value="COILED-COIL DOMAIN-CONTAINING PROTEIN 150"/>
    <property type="match status" value="1"/>
</dbReference>
<feature type="coiled-coil region" evidence="1">
    <location>
        <begin position="216"/>
        <end position="330"/>
    </location>
</feature>
<feature type="coiled-coil region" evidence="1">
    <location>
        <begin position="455"/>
        <end position="567"/>
    </location>
</feature>
<keyword evidence="1" id="KW-0175">Coiled coil</keyword>
<dbReference type="PANTHER" id="PTHR35352:SF1">
    <property type="entry name" value="COILED-COIL DOMAIN-CONTAINING PROTEIN 150"/>
    <property type="match status" value="1"/>
</dbReference>
<dbReference type="EMBL" id="VBQZ03000001">
    <property type="protein sequence ID" value="MXQ79129.1"/>
    <property type="molecule type" value="Genomic_DNA"/>
</dbReference>
<evidence type="ECO:0000313" key="3">
    <source>
        <dbReference type="EMBL" id="MXQ79129.1"/>
    </source>
</evidence>
<feature type="compositionally biased region" description="Basic and acidic residues" evidence="2">
    <location>
        <begin position="29"/>
        <end position="47"/>
    </location>
</feature>
<gene>
    <name evidence="3" type="ORF">E5288_WYG000320</name>
</gene>
<sequence length="1051" mass="121093">MRESGAGAARRKTNPEPAAEPELLSFCDAEGHEGSERRSGGRRRPSDIRQAGLFRNAPGRLNGGVSCLDFPNRKGKTVHMETTMSRPVLSPTRINATASETFTVLQQRMRIVEEQTSSLRDDLIMLDFGDKRGQLETPECLEQPVSQNTTRPIQNEIICSGKTNILWKNCEFLVNRMCRLESLIQSLKMNIFRLQTEKDLNPQKTDFLKERLNTIQEEHSKDLKLLQLEVMNLRQQLRDVKEEEDKAQDEVQRLTATLEIASETKKNAAIIEEELKTTKRKMNLKIQEVQILQENCIALRSSIQTTQELLAQEQQQKGELETASSQLKSDLVSRDDIISKLVEENKNIQMSFNKEHEGNAYLRSEIVSLHEASEKAQILNDQLTRKCSELSSMLQTVKMENTRIIADHQAILQEEQKRMTQTFQEQNLLLDAAHASITSELQTVQNEKTQLQVHLDHLILEHNQCIQKAQEAEKRATVQKELLESTIARLRGDLEASTQEKKSLLEEKDRLQKEVNKTEKEVAEEKCNLEKELAKNKVDINALTCNVQTLEEKNKQLTDKIASLELEHASSDYHWLAQQQVENVLGKITDSKNKLAYEKGKLQTKVKQLEEQLHSLTETSSQNDHLRKLNKALEGKYAQEIGDSRISLKTLLNAIKTMEGRLEGKIDILASRPLINDESPNFLNRDSVKSLLEKNEEELSQAVKGRDAALKESQKLKGDLETLEDRENKKVGNFQRQLAEAKEDNCKVTIMLENVLASHSKMQGALEKVQIELGRRDSEIAGLKKERALNQQRVQKLEAEVDQWQARMLVVDAQHNSEMKKALDEANFRSVEVSRTNRELRQKLTELEKLLNSSKEKIKNQRAQIKLHLSAKANNAQNQIETELRQMELIKDQYQKKNYEQSLSIQKFVSEMTNLQKEMQLLARSQYDTSARNKQQELRLEAERKLRQELENRCQELEETIRHLKKCKEATENKLKEASVESEQITANLEEAHRWFKCRFDGLQLELTKNRLQRLPREDRWREESIDIRQPQASCQELPDAFKTDSSVTYA</sequence>
<evidence type="ECO:0000256" key="2">
    <source>
        <dbReference type="SAM" id="MobiDB-lite"/>
    </source>
</evidence>
<feature type="region of interest" description="Disordered" evidence="2">
    <location>
        <begin position="1026"/>
        <end position="1051"/>
    </location>
</feature>
<evidence type="ECO:0008006" key="5">
    <source>
        <dbReference type="Google" id="ProtNLM"/>
    </source>
</evidence>
<evidence type="ECO:0000256" key="1">
    <source>
        <dbReference type="SAM" id="Coils"/>
    </source>
</evidence>
<keyword evidence="4" id="KW-1185">Reference proteome</keyword>
<dbReference type="AlphaFoldDB" id="A0A6B0QNF3"/>
<dbReference type="Proteomes" id="UP000322234">
    <property type="component" value="Unassembled WGS sequence"/>
</dbReference>
<feature type="coiled-coil region" evidence="1">
    <location>
        <begin position="592"/>
        <end position="619"/>
    </location>
</feature>
<dbReference type="InterPro" id="IPR038807">
    <property type="entry name" value="CCDC150"/>
</dbReference>
<feature type="coiled-coil region" evidence="1">
    <location>
        <begin position="780"/>
        <end position="988"/>
    </location>
</feature>
<accession>A0A6B0QNF3</accession>
<feature type="coiled-coil region" evidence="1">
    <location>
        <begin position="706"/>
        <end position="744"/>
    </location>
</feature>
<name>A0A6B0QNF3_9CETA</name>